<proteinExistence type="predicted"/>
<keyword evidence="3" id="KW-1185">Reference proteome</keyword>
<evidence type="ECO:0000313" key="2">
    <source>
        <dbReference type="EMBL" id="GFX88523.1"/>
    </source>
</evidence>
<feature type="compositionally biased region" description="Basic and acidic residues" evidence="1">
    <location>
        <begin position="15"/>
        <end position="25"/>
    </location>
</feature>
<sequence length="125" mass="14233">MALHTITPAEEAEMERERGRESGFVPKDDQVSCRCSLVSTCVAPLQTEASMGGRQGQHKQHLHYGTLCLQKPSQGTRLKDIWYRDAYDTHTPRPPYGVVSCTTRLDFNGMEPGRLQRRILLQFEQ</sequence>
<dbReference type="Proteomes" id="UP000887159">
    <property type="component" value="Unassembled WGS sequence"/>
</dbReference>
<name>A0A8X6R502_TRICX</name>
<evidence type="ECO:0000313" key="3">
    <source>
        <dbReference type="Proteomes" id="UP000887159"/>
    </source>
</evidence>
<comment type="caution">
    <text evidence="2">The sequence shown here is derived from an EMBL/GenBank/DDBJ whole genome shotgun (WGS) entry which is preliminary data.</text>
</comment>
<accession>A0A8X6R502</accession>
<gene>
    <name evidence="2" type="ORF">TNCV_2279911</name>
</gene>
<feature type="region of interest" description="Disordered" evidence="1">
    <location>
        <begin position="1"/>
        <end position="25"/>
    </location>
</feature>
<dbReference type="AlphaFoldDB" id="A0A8X6R502"/>
<evidence type="ECO:0000256" key="1">
    <source>
        <dbReference type="SAM" id="MobiDB-lite"/>
    </source>
</evidence>
<protein>
    <submittedName>
        <fullName evidence="2">Uncharacterized protein</fullName>
    </submittedName>
</protein>
<reference evidence="2" key="1">
    <citation type="submission" date="2020-08" db="EMBL/GenBank/DDBJ databases">
        <title>Multicomponent nature underlies the extraordinary mechanical properties of spider dragline silk.</title>
        <authorList>
            <person name="Kono N."/>
            <person name="Nakamura H."/>
            <person name="Mori M."/>
            <person name="Yoshida Y."/>
            <person name="Ohtoshi R."/>
            <person name="Malay A.D."/>
            <person name="Moran D.A.P."/>
            <person name="Tomita M."/>
            <person name="Numata K."/>
            <person name="Arakawa K."/>
        </authorList>
    </citation>
    <scope>NUCLEOTIDE SEQUENCE</scope>
</reference>
<organism evidence="2 3">
    <name type="scientific">Trichonephila clavipes</name>
    <name type="common">Golden silk orbweaver</name>
    <name type="synonym">Nephila clavipes</name>
    <dbReference type="NCBI Taxonomy" id="2585209"/>
    <lineage>
        <taxon>Eukaryota</taxon>
        <taxon>Metazoa</taxon>
        <taxon>Ecdysozoa</taxon>
        <taxon>Arthropoda</taxon>
        <taxon>Chelicerata</taxon>
        <taxon>Arachnida</taxon>
        <taxon>Araneae</taxon>
        <taxon>Araneomorphae</taxon>
        <taxon>Entelegynae</taxon>
        <taxon>Araneoidea</taxon>
        <taxon>Nephilidae</taxon>
        <taxon>Trichonephila</taxon>
    </lineage>
</organism>
<dbReference type="EMBL" id="BMAU01021052">
    <property type="protein sequence ID" value="GFX88523.1"/>
    <property type="molecule type" value="Genomic_DNA"/>
</dbReference>